<dbReference type="AlphaFoldDB" id="A0A9D4PP62"/>
<dbReference type="EMBL" id="JABSTV010001252">
    <property type="protein sequence ID" value="KAH7948184.1"/>
    <property type="molecule type" value="Genomic_DNA"/>
</dbReference>
<protein>
    <submittedName>
        <fullName evidence="1">Uncharacterized protein</fullName>
    </submittedName>
</protein>
<comment type="caution">
    <text evidence="1">The sequence shown here is derived from an EMBL/GenBank/DDBJ whole genome shotgun (WGS) entry which is preliminary data.</text>
</comment>
<dbReference type="Proteomes" id="UP000821837">
    <property type="component" value="Chromosome 6"/>
</dbReference>
<gene>
    <name evidence="1" type="ORF">HPB52_019123</name>
</gene>
<reference evidence="1" key="1">
    <citation type="journal article" date="2020" name="Cell">
        <title>Large-Scale Comparative Analyses of Tick Genomes Elucidate Their Genetic Diversity and Vector Capacities.</title>
        <authorList>
            <consortium name="Tick Genome and Microbiome Consortium (TIGMIC)"/>
            <person name="Jia N."/>
            <person name="Wang J."/>
            <person name="Shi W."/>
            <person name="Du L."/>
            <person name="Sun Y."/>
            <person name="Zhan W."/>
            <person name="Jiang J.F."/>
            <person name="Wang Q."/>
            <person name="Zhang B."/>
            <person name="Ji P."/>
            <person name="Bell-Sakyi L."/>
            <person name="Cui X.M."/>
            <person name="Yuan T.T."/>
            <person name="Jiang B.G."/>
            <person name="Yang W.F."/>
            <person name="Lam T.T."/>
            <person name="Chang Q.C."/>
            <person name="Ding S.J."/>
            <person name="Wang X.J."/>
            <person name="Zhu J.G."/>
            <person name="Ruan X.D."/>
            <person name="Zhao L."/>
            <person name="Wei J.T."/>
            <person name="Ye R.Z."/>
            <person name="Que T.C."/>
            <person name="Du C.H."/>
            <person name="Zhou Y.H."/>
            <person name="Cheng J.X."/>
            <person name="Dai P.F."/>
            <person name="Guo W.B."/>
            <person name="Han X.H."/>
            <person name="Huang E.J."/>
            <person name="Li L.F."/>
            <person name="Wei W."/>
            <person name="Gao Y.C."/>
            <person name="Liu J.Z."/>
            <person name="Shao H.Z."/>
            <person name="Wang X."/>
            <person name="Wang C.C."/>
            <person name="Yang T.C."/>
            <person name="Huo Q.B."/>
            <person name="Li W."/>
            <person name="Chen H.Y."/>
            <person name="Chen S.E."/>
            <person name="Zhou L.G."/>
            <person name="Ni X.B."/>
            <person name="Tian J.H."/>
            <person name="Sheng Y."/>
            <person name="Liu T."/>
            <person name="Pan Y.S."/>
            <person name="Xia L.Y."/>
            <person name="Li J."/>
            <person name="Zhao F."/>
            <person name="Cao W.C."/>
        </authorList>
    </citation>
    <scope>NUCLEOTIDE SEQUENCE</scope>
    <source>
        <strain evidence="1">Rsan-2018</strain>
    </source>
</reference>
<name>A0A9D4PP62_RHISA</name>
<reference evidence="1" key="2">
    <citation type="submission" date="2021-09" db="EMBL/GenBank/DDBJ databases">
        <authorList>
            <person name="Jia N."/>
            <person name="Wang J."/>
            <person name="Shi W."/>
            <person name="Du L."/>
            <person name="Sun Y."/>
            <person name="Zhan W."/>
            <person name="Jiang J."/>
            <person name="Wang Q."/>
            <person name="Zhang B."/>
            <person name="Ji P."/>
            <person name="Sakyi L.B."/>
            <person name="Cui X."/>
            <person name="Yuan T."/>
            <person name="Jiang B."/>
            <person name="Yang W."/>
            <person name="Lam T.T.-Y."/>
            <person name="Chang Q."/>
            <person name="Ding S."/>
            <person name="Wang X."/>
            <person name="Zhu J."/>
            <person name="Ruan X."/>
            <person name="Zhao L."/>
            <person name="Wei J."/>
            <person name="Que T."/>
            <person name="Du C."/>
            <person name="Cheng J."/>
            <person name="Dai P."/>
            <person name="Han X."/>
            <person name="Huang E."/>
            <person name="Gao Y."/>
            <person name="Liu J."/>
            <person name="Shao H."/>
            <person name="Ye R."/>
            <person name="Li L."/>
            <person name="Wei W."/>
            <person name="Wang X."/>
            <person name="Wang C."/>
            <person name="Huo Q."/>
            <person name="Li W."/>
            <person name="Guo W."/>
            <person name="Chen H."/>
            <person name="Chen S."/>
            <person name="Zhou L."/>
            <person name="Zhou L."/>
            <person name="Ni X."/>
            <person name="Tian J."/>
            <person name="Zhou Y."/>
            <person name="Sheng Y."/>
            <person name="Liu T."/>
            <person name="Pan Y."/>
            <person name="Xia L."/>
            <person name="Li J."/>
            <person name="Zhao F."/>
            <person name="Cao W."/>
        </authorList>
    </citation>
    <scope>NUCLEOTIDE SEQUENCE</scope>
    <source>
        <strain evidence="1">Rsan-2018</strain>
        <tissue evidence="1">Larvae</tissue>
    </source>
</reference>
<dbReference type="VEuPathDB" id="VectorBase:RSAN_051329"/>
<keyword evidence="2" id="KW-1185">Reference proteome</keyword>
<accession>A0A9D4PP62</accession>
<evidence type="ECO:0000313" key="1">
    <source>
        <dbReference type="EMBL" id="KAH7948184.1"/>
    </source>
</evidence>
<sequence>MGDARLARLSVYAEKLDANAKQRYADKVALCGGVDPLILTSKEAAFDIELVPKVELSDIKDYLVHASSFVTHEQLKAKKSLEDHKFLTSGFLQELLLKSHGDCIVVRAKVNHSEALTIQPFEPWLLVKKDGAVKAAHSLVIEKPSQSEWTEFLNSVKEAGTQSAVLAVTKGYTEDFIPISVKYSNALLGQMA</sequence>
<proteinExistence type="predicted"/>
<dbReference type="PANTHER" id="PTHR47526">
    <property type="entry name" value="ATP-DEPENDENT DNA HELICASE"/>
    <property type="match status" value="1"/>
</dbReference>
<organism evidence="1 2">
    <name type="scientific">Rhipicephalus sanguineus</name>
    <name type="common">Brown dog tick</name>
    <name type="synonym">Ixodes sanguineus</name>
    <dbReference type="NCBI Taxonomy" id="34632"/>
    <lineage>
        <taxon>Eukaryota</taxon>
        <taxon>Metazoa</taxon>
        <taxon>Ecdysozoa</taxon>
        <taxon>Arthropoda</taxon>
        <taxon>Chelicerata</taxon>
        <taxon>Arachnida</taxon>
        <taxon>Acari</taxon>
        <taxon>Parasitiformes</taxon>
        <taxon>Ixodida</taxon>
        <taxon>Ixodoidea</taxon>
        <taxon>Ixodidae</taxon>
        <taxon>Rhipicephalinae</taxon>
        <taxon>Rhipicephalus</taxon>
        <taxon>Rhipicephalus</taxon>
    </lineage>
</organism>
<dbReference type="PANTHER" id="PTHR47526:SF3">
    <property type="entry name" value="PHD-TYPE DOMAIN-CONTAINING PROTEIN"/>
    <property type="match status" value="1"/>
</dbReference>
<evidence type="ECO:0000313" key="2">
    <source>
        <dbReference type="Proteomes" id="UP000821837"/>
    </source>
</evidence>